<accession>A0A165NM39</accession>
<evidence type="ECO:0000313" key="1">
    <source>
        <dbReference type="EMBL" id="KZT19832.1"/>
    </source>
</evidence>
<keyword evidence="2" id="KW-1185">Reference proteome</keyword>
<dbReference type="EMBL" id="KV425632">
    <property type="protein sequence ID" value="KZT19832.1"/>
    <property type="molecule type" value="Genomic_DNA"/>
</dbReference>
<sequence length="66" mass="7756">NFLTHLQYGRVKEHHIEMLSKLVLGHPVCPKTDFENRPWKDALLVTLRHGVCKWGNEVAIKNYCRD</sequence>
<dbReference type="AlphaFoldDB" id="A0A165NM39"/>
<evidence type="ECO:0000313" key="2">
    <source>
        <dbReference type="Proteomes" id="UP000076761"/>
    </source>
</evidence>
<dbReference type="Proteomes" id="UP000076761">
    <property type="component" value="Unassembled WGS sequence"/>
</dbReference>
<dbReference type="InParanoid" id="A0A165NM39"/>
<reference evidence="1 2" key="1">
    <citation type="journal article" date="2016" name="Mol. Biol. Evol.">
        <title>Comparative Genomics of Early-Diverging Mushroom-Forming Fungi Provides Insights into the Origins of Lignocellulose Decay Capabilities.</title>
        <authorList>
            <person name="Nagy L.G."/>
            <person name="Riley R."/>
            <person name="Tritt A."/>
            <person name="Adam C."/>
            <person name="Daum C."/>
            <person name="Floudas D."/>
            <person name="Sun H."/>
            <person name="Yadav J.S."/>
            <person name="Pangilinan J."/>
            <person name="Larsson K.H."/>
            <person name="Matsuura K."/>
            <person name="Barry K."/>
            <person name="Labutti K."/>
            <person name="Kuo R."/>
            <person name="Ohm R.A."/>
            <person name="Bhattacharya S.S."/>
            <person name="Shirouzu T."/>
            <person name="Yoshinaga Y."/>
            <person name="Martin F.M."/>
            <person name="Grigoriev I.V."/>
            <person name="Hibbett D.S."/>
        </authorList>
    </citation>
    <scope>NUCLEOTIDE SEQUENCE [LARGE SCALE GENOMIC DNA]</scope>
    <source>
        <strain evidence="1 2">HHB14362 ss-1</strain>
    </source>
</reference>
<organism evidence="1 2">
    <name type="scientific">Neolentinus lepideus HHB14362 ss-1</name>
    <dbReference type="NCBI Taxonomy" id="1314782"/>
    <lineage>
        <taxon>Eukaryota</taxon>
        <taxon>Fungi</taxon>
        <taxon>Dikarya</taxon>
        <taxon>Basidiomycota</taxon>
        <taxon>Agaricomycotina</taxon>
        <taxon>Agaricomycetes</taxon>
        <taxon>Gloeophyllales</taxon>
        <taxon>Gloeophyllaceae</taxon>
        <taxon>Neolentinus</taxon>
    </lineage>
</organism>
<gene>
    <name evidence="1" type="ORF">NEOLEDRAFT_1077146</name>
</gene>
<name>A0A165NM39_9AGAM</name>
<feature type="non-terminal residue" evidence="1">
    <location>
        <position position="1"/>
    </location>
</feature>
<proteinExistence type="predicted"/>
<dbReference type="OrthoDB" id="2986975at2759"/>
<protein>
    <submittedName>
        <fullName evidence="1">Uncharacterized protein</fullName>
    </submittedName>
</protein>